<evidence type="ECO:0000313" key="3">
    <source>
        <dbReference type="Proteomes" id="UP000593564"/>
    </source>
</evidence>
<dbReference type="EMBL" id="JACBKZ010000003">
    <property type="protein sequence ID" value="KAF5954483.1"/>
    <property type="molecule type" value="Genomic_DNA"/>
</dbReference>
<reference evidence="3" key="1">
    <citation type="journal article" date="2020" name="Nat. Commun.">
        <title>Genome assembly of wild tea tree DASZ reveals pedigree and selection history of tea varieties.</title>
        <authorList>
            <person name="Zhang W."/>
            <person name="Zhang Y."/>
            <person name="Qiu H."/>
            <person name="Guo Y."/>
            <person name="Wan H."/>
            <person name="Zhang X."/>
            <person name="Scossa F."/>
            <person name="Alseekh S."/>
            <person name="Zhang Q."/>
            <person name="Wang P."/>
            <person name="Xu L."/>
            <person name="Schmidt M.H."/>
            <person name="Jia X."/>
            <person name="Li D."/>
            <person name="Zhu A."/>
            <person name="Guo F."/>
            <person name="Chen W."/>
            <person name="Ni D."/>
            <person name="Usadel B."/>
            <person name="Fernie A.R."/>
            <person name="Wen W."/>
        </authorList>
    </citation>
    <scope>NUCLEOTIDE SEQUENCE [LARGE SCALE GENOMIC DNA]</scope>
    <source>
        <strain evidence="3">cv. G240</strain>
    </source>
</reference>
<evidence type="ECO:0000313" key="2">
    <source>
        <dbReference type="EMBL" id="KAF5954483.1"/>
    </source>
</evidence>
<keyword evidence="3" id="KW-1185">Reference proteome</keyword>
<feature type="region of interest" description="Disordered" evidence="1">
    <location>
        <begin position="219"/>
        <end position="239"/>
    </location>
</feature>
<dbReference type="Proteomes" id="UP000593564">
    <property type="component" value="Unassembled WGS sequence"/>
</dbReference>
<protein>
    <recommendedName>
        <fullName evidence="4">Transcriptional regulator SLK2</fullName>
    </recommendedName>
</protein>
<organism evidence="2 3">
    <name type="scientific">Camellia sinensis</name>
    <name type="common">Tea plant</name>
    <name type="synonym">Thea sinensis</name>
    <dbReference type="NCBI Taxonomy" id="4442"/>
    <lineage>
        <taxon>Eukaryota</taxon>
        <taxon>Viridiplantae</taxon>
        <taxon>Streptophyta</taxon>
        <taxon>Embryophyta</taxon>
        <taxon>Tracheophyta</taxon>
        <taxon>Spermatophyta</taxon>
        <taxon>Magnoliopsida</taxon>
        <taxon>eudicotyledons</taxon>
        <taxon>Gunneridae</taxon>
        <taxon>Pentapetalae</taxon>
        <taxon>asterids</taxon>
        <taxon>Ericales</taxon>
        <taxon>Theaceae</taxon>
        <taxon>Camellia</taxon>
    </lineage>
</organism>
<dbReference type="Pfam" id="PF01803">
    <property type="entry name" value="LIM_bind"/>
    <property type="match status" value="1"/>
</dbReference>
<evidence type="ECO:0000256" key="1">
    <source>
        <dbReference type="SAM" id="MobiDB-lite"/>
    </source>
</evidence>
<dbReference type="PANTHER" id="PTHR10378">
    <property type="entry name" value="LIM DOMAIN-BINDING PROTEIN"/>
    <property type="match status" value="1"/>
</dbReference>
<comment type="caution">
    <text evidence="2">The sequence shown here is derived from an EMBL/GenBank/DDBJ whole genome shotgun (WGS) entry which is preliminary data.</text>
</comment>
<dbReference type="AlphaFoldDB" id="A0A7J7HNN8"/>
<gene>
    <name evidence="2" type="ORF">HYC85_007339</name>
</gene>
<evidence type="ECO:0008006" key="4">
    <source>
        <dbReference type="Google" id="ProtNLM"/>
    </source>
</evidence>
<name>A0A7J7HNN8_CAMSI</name>
<reference evidence="2 3" key="2">
    <citation type="submission" date="2020-07" db="EMBL/GenBank/DDBJ databases">
        <title>Genome assembly of wild tea tree DASZ reveals pedigree and selection history of tea varieties.</title>
        <authorList>
            <person name="Zhang W."/>
        </authorList>
    </citation>
    <scope>NUCLEOTIDE SEQUENCE [LARGE SCALE GENOMIC DNA]</scope>
    <source>
        <strain evidence="3">cv. G240</strain>
        <tissue evidence="2">Leaf</tissue>
    </source>
</reference>
<proteinExistence type="predicted"/>
<accession>A0A7J7HNN8</accession>
<sequence length="864" mass="96296">MSNRTPYYQVKVGPTTGTAGHSCTLHTLYFPRSRYNPSDEQPSPLGHGGFFYDGSLNFIKVIFHHLLGMPLETYMDLNGQLPLLVAPTHRTGNLFESLGSSISLQNDGLSASHLDVSSGNLSASVARMSHLNANSGPSVGSSSVVTDADSPLAGTAHLKRRGSASMDSFLNLPSSPLSFSSNFTASVIDASSIAQPTSSQKDQNSQQGQKRLLPQHLVSGTTTSQTSQTHRVSLPTGKKQEPAITQMYKKPRLDMNPENIMNQQVIQQPWQKQDPMQLQDHNQQLQAFMLQQKLRNQQQRQVLQSIPQFLGVPAQQQLMRHHLQQQANHQVSPIHPHDAGICSRRLMQYIYHLRHRPSDNSIAYWRKFVSEYYAPGAKKRWCLSLYDSIGEHALGVFSQAAMETWHCDICGCKSGKGFEAIFEILPRLSKIKFESGVIDELLFLDFPKERRIPSGLMMLSYEKAVQESVYEQFRVVREGQLRIIFSPDLKILSWEFCARSHDELIPRRLVAPQVNQLVQAAKNYQNSIKDGGSDGVSPQDLQLNCNMFLTAGHQLTGNLELLLVNDLGFSKRHVRCLQIAEVVNSMTDLMTFGCDNDIGPMESLRKYPQKETTTDNQTKQMHEIEWLATTEGLLTDKNKSIVVCPSLSTDMNENSCMPKDRIATGLEKATLAGMNSYQKLMKLNSNLSTVKREPFCSIDCSSQSAISSPFLRPQSSPISDLPTSQNSEVSEQRMIHKLLQEMVSNSRAKDVQHANRKVKEEVLQEFNQSAISKFSSRSRGTSSSGAAAAAANVLSGGVLARRDSSKATCSSNSSGILYGNNTFARREPDIPEKFCLPEAVQEMDLEFFRNGVLNDDWNEMGWKA</sequence>
<dbReference type="InterPro" id="IPR029005">
    <property type="entry name" value="LIM-bd/SEUSS"/>
</dbReference>